<reference evidence="6" key="2">
    <citation type="submission" date="2025-08" db="UniProtKB">
        <authorList>
            <consortium name="RefSeq"/>
        </authorList>
    </citation>
    <scope>IDENTIFICATION</scope>
    <source>
        <tissue evidence="6">Leaf</tissue>
    </source>
</reference>
<evidence type="ECO:0000259" key="3">
    <source>
        <dbReference type="Pfam" id="PF14244"/>
    </source>
</evidence>
<organism evidence="5 6">
    <name type="scientific">Spinacia oleracea</name>
    <name type="common">Spinach</name>
    <dbReference type="NCBI Taxonomy" id="3562"/>
    <lineage>
        <taxon>Eukaryota</taxon>
        <taxon>Viridiplantae</taxon>
        <taxon>Streptophyta</taxon>
        <taxon>Embryophyta</taxon>
        <taxon>Tracheophyta</taxon>
        <taxon>Spermatophyta</taxon>
        <taxon>Magnoliopsida</taxon>
        <taxon>eudicotyledons</taxon>
        <taxon>Gunneridae</taxon>
        <taxon>Pentapetalae</taxon>
        <taxon>Caryophyllales</taxon>
        <taxon>Chenopodiaceae</taxon>
        <taxon>Chenopodioideae</taxon>
        <taxon>Anserineae</taxon>
        <taxon>Spinacia</taxon>
    </lineage>
</organism>
<dbReference type="InterPro" id="IPR029472">
    <property type="entry name" value="Copia-like_N"/>
</dbReference>
<dbReference type="InterPro" id="IPR054722">
    <property type="entry name" value="PolX-like_BBD"/>
</dbReference>
<dbReference type="PANTHER" id="PTHR37610">
    <property type="entry name" value="CCHC-TYPE DOMAIN-CONTAINING PROTEIN"/>
    <property type="match status" value="1"/>
</dbReference>
<dbReference type="Proteomes" id="UP000813463">
    <property type="component" value="Chromosome 3"/>
</dbReference>
<proteinExistence type="predicted"/>
<evidence type="ECO:0000256" key="1">
    <source>
        <dbReference type="SAM" id="MobiDB-lite"/>
    </source>
</evidence>
<sequence>MAGDDAGKTKKIDVFFLGSNDNPGNIITPVQLRGDNYDEWARAIRTALKEKRKFEFLEGIVPKPTEEEKLEDWNTVHSMLVAWLLNTVEPTLRSTLSYYEDASELWKVLKERYCVVNGTRICQLKSSLADCKQGKKESVAMYFARLSKIWDDLTTYVVVPACTCGGCSNCTCGLGAQYTQMVEEDRLHWFLIGLDGAYGSARSNLLSQEPLPSLNRAYQSLIQEERLRGGSSTLEKDDRDNIMTFKVQSDTRGKSKHVDNSDKFCTHCNRVGHDMGTYFQIHGFPEWWGDRPKGVRGYGRGGPASGRGGGRGGASAGRGRGGGTVGSNAWKGESSVRANKTTAGSGQMSTSQAQPSSPETTGLAGITPAQWKNLLDLLNLPKPRDRLNGECLWIVDTRATHHVTGTFKNLFDVKKISNCPVGLPDGHSTEATHTGSVMLPGNMKLENVLFVPKLNCNLISVTQLLDAAKCNVQVINTLCVIQDRETRMLIGVAERKDGLFFFRGVPQVKVLAVDSDSSMELWHKRLGHPSEKVLRKLPYVSQFNSKNKDGLRINQKLEEKEEVGRRWTARQQHNWSWRMAAQWWSRVVAALGRALVVGSTRNKKGERRRAGWAKQQSTVQHTGGGCRGG</sequence>
<dbReference type="InterPro" id="IPR025724">
    <property type="entry name" value="GAG-pre-integrase_dom"/>
</dbReference>
<dbReference type="PANTHER" id="PTHR37610:SF101">
    <property type="entry name" value="(RAPE) HYPOTHETICAL PROTEIN"/>
    <property type="match status" value="1"/>
</dbReference>
<dbReference type="Pfam" id="PF14244">
    <property type="entry name" value="Retrotran_gag_3"/>
    <property type="match status" value="1"/>
</dbReference>
<gene>
    <name evidence="6" type="primary">LOC130469843</name>
</gene>
<keyword evidence="5" id="KW-1185">Reference proteome</keyword>
<evidence type="ECO:0008006" key="7">
    <source>
        <dbReference type="Google" id="ProtNLM"/>
    </source>
</evidence>
<name>A0ABM3RI91_SPIOL</name>
<dbReference type="Pfam" id="PF13976">
    <property type="entry name" value="gag_pre-integrs"/>
    <property type="match status" value="1"/>
</dbReference>
<dbReference type="RefSeq" id="XP_056695329.1">
    <property type="nucleotide sequence ID" value="XM_056839351.1"/>
</dbReference>
<feature type="compositionally biased region" description="Basic residues" evidence="1">
    <location>
        <begin position="601"/>
        <end position="611"/>
    </location>
</feature>
<evidence type="ECO:0000313" key="5">
    <source>
        <dbReference type="Proteomes" id="UP000813463"/>
    </source>
</evidence>
<accession>A0ABM3RI91</accession>
<evidence type="ECO:0000313" key="6">
    <source>
        <dbReference type="RefSeq" id="XP_056695329.1"/>
    </source>
</evidence>
<dbReference type="GeneID" id="130469843"/>
<feature type="compositionally biased region" description="Polar residues" evidence="1">
    <location>
        <begin position="336"/>
        <end position="360"/>
    </location>
</feature>
<feature type="region of interest" description="Disordered" evidence="1">
    <location>
        <begin position="298"/>
        <end position="364"/>
    </location>
</feature>
<feature type="compositionally biased region" description="Gly residues" evidence="1">
    <location>
        <begin position="298"/>
        <end position="325"/>
    </location>
</feature>
<evidence type="ECO:0000259" key="2">
    <source>
        <dbReference type="Pfam" id="PF13976"/>
    </source>
</evidence>
<feature type="domain" description="GAG-pre-integrase" evidence="2">
    <location>
        <begin position="498"/>
        <end position="538"/>
    </location>
</feature>
<reference evidence="5" key="1">
    <citation type="journal article" date="2021" name="Nat. Commun.">
        <title>Genomic analyses provide insights into spinach domestication and the genetic basis of agronomic traits.</title>
        <authorList>
            <person name="Cai X."/>
            <person name="Sun X."/>
            <person name="Xu C."/>
            <person name="Sun H."/>
            <person name="Wang X."/>
            <person name="Ge C."/>
            <person name="Zhang Z."/>
            <person name="Wang Q."/>
            <person name="Fei Z."/>
            <person name="Jiao C."/>
            <person name="Wang Q."/>
        </authorList>
    </citation>
    <scope>NUCLEOTIDE SEQUENCE [LARGE SCALE GENOMIC DNA]</scope>
    <source>
        <strain evidence="5">cv. Varoflay</strain>
    </source>
</reference>
<protein>
    <recommendedName>
        <fullName evidence="7">GAG-pre-integrase domain-containing protein</fullName>
    </recommendedName>
</protein>
<dbReference type="Pfam" id="PF22936">
    <property type="entry name" value="Pol_BBD"/>
    <property type="match status" value="1"/>
</dbReference>
<feature type="domain" description="Retrotransposon Copia-like N-terminal" evidence="3">
    <location>
        <begin position="19"/>
        <end position="64"/>
    </location>
</feature>
<feature type="region of interest" description="Disordered" evidence="1">
    <location>
        <begin position="600"/>
        <end position="629"/>
    </location>
</feature>
<evidence type="ECO:0000259" key="4">
    <source>
        <dbReference type="Pfam" id="PF22936"/>
    </source>
</evidence>
<feature type="domain" description="Retrovirus-related Pol polyprotein from transposon TNT 1-94-like beta-barrel" evidence="4">
    <location>
        <begin position="393"/>
        <end position="466"/>
    </location>
</feature>